<dbReference type="InterPro" id="IPR032340">
    <property type="entry name" value="DUF4860"/>
</dbReference>
<keyword evidence="1" id="KW-0812">Transmembrane</keyword>
<dbReference type="AlphaFoldDB" id="A0A212IUJ9"/>
<proteinExistence type="predicted"/>
<gene>
    <name evidence="2" type="ORF">KL86CLO1_10045</name>
</gene>
<feature type="transmembrane region" description="Helical" evidence="1">
    <location>
        <begin position="12"/>
        <end position="33"/>
    </location>
</feature>
<dbReference type="Pfam" id="PF16152">
    <property type="entry name" value="DUF4860"/>
    <property type="match status" value="1"/>
</dbReference>
<accession>A0A212IUJ9</accession>
<evidence type="ECO:0000313" key="2">
    <source>
        <dbReference type="EMBL" id="SBV90881.1"/>
    </source>
</evidence>
<evidence type="ECO:0008006" key="3">
    <source>
        <dbReference type="Google" id="ProtNLM"/>
    </source>
</evidence>
<dbReference type="EMBL" id="FLUN01000001">
    <property type="protein sequence ID" value="SBV90881.1"/>
    <property type="molecule type" value="Genomic_DNA"/>
</dbReference>
<sequence length="162" mass="17064">MPGSSTQGRTLRAAVTVVLCALFFLLAMGVVLLGSGVYRDAAAASDENFTHRTALSYVINQVRRGDVAGGVTLGSFGGGDALFLREGGYTTILYCYDGQLRELYMEDDLDLAPEDGTAILPLAALEIAPTDGCLRVTATGEDGARYTADLSPRCGWSEEVAS</sequence>
<organism evidence="2">
    <name type="scientific">uncultured Eubacteriales bacterium</name>
    <dbReference type="NCBI Taxonomy" id="172733"/>
    <lineage>
        <taxon>Bacteria</taxon>
        <taxon>Bacillati</taxon>
        <taxon>Bacillota</taxon>
        <taxon>Clostridia</taxon>
        <taxon>Eubacteriales</taxon>
        <taxon>environmental samples</taxon>
    </lineage>
</organism>
<reference evidence="2" key="1">
    <citation type="submission" date="2016-04" db="EMBL/GenBank/DDBJ databases">
        <authorList>
            <person name="Evans L.H."/>
            <person name="Alamgir A."/>
            <person name="Owens N."/>
            <person name="Weber N.D."/>
            <person name="Virtaneva K."/>
            <person name="Barbian K."/>
            <person name="Babar A."/>
            <person name="Rosenke K."/>
        </authorList>
    </citation>
    <scope>NUCLEOTIDE SEQUENCE</scope>
    <source>
        <strain evidence="2">86</strain>
    </source>
</reference>
<keyword evidence="1" id="KW-1133">Transmembrane helix</keyword>
<protein>
    <recommendedName>
        <fullName evidence="3">DUF4860 domain-containing protein</fullName>
    </recommendedName>
</protein>
<keyword evidence="1" id="KW-0472">Membrane</keyword>
<evidence type="ECO:0000256" key="1">
    <source>
        <dbReference type="SAM" id="Phobius"/>
    </source>
</evidence>
<name>A0A212IUJ9_9FIRM</name>